<dbReference type="Gene3D" id="3.40.109.10">
    <property type="entry name" value="NADH Oxidase"/>
    <property type="match status" value="1"/>
</dbReference>
<evidence type="ECO:0000256" key="1">
    <source>
        <dbReference type="ARBA" id="ARBA00001917"/>
    </source>
</evidence>
<dbReference type="CDD" id="cd20609">
    <property type="entry name" value="nitroreductase"/>
    <property type="match status" value="1"/>
</dbReference>
<dbReference type="InterPro" id="IPR029479">
    <property type="entry name" value="Nitroreductase"/>
</dbReference>
<protein>
    <submittedName>
        <fullName evidence="7">Nitroreductase</fullName>
    </submittedName>
</protein>
<keyword evidence="4" id="KW-0288">FMN</keyword>
<dbReference type="SUPFAM" id="SSF55469">
    <property type="entry name" value="FMN-dependent nitroreductase-like"/>
    <property type="match status" value="1"/>
</dbReference>
<keyword evidence="3" id="KW-0285">Flavoprotein</keyword>
<proteinExistence type="inferred from homology"/>
<dbReference type="RefSeq" id="WP_117470426.1">
    <property type="nucleotide sequence ID" value="NZ_QSTP01000011.1"/>
</dbReference>
<evidence type="ECO:0000256" key="3">
    <source>
        <dbReference type="ARBA" id="ARBA00022630"/>
    </source>
</evidence>
<dbReference type="PANTHER" id="PTHR43673:SF2">
    <property type="entry name" value="NITROREDUCTASE"/>
    <property type="match status" value="1"/>
</dbReference>
<dbReference type="EMBL" id="QSTP01000011">
    <property type="protein sequence ID" value="RGM70379.1"/>
    <property type="molecule type" value="Genomic_DNA"/>
</dbReference>
<comment type="cofactor">
    <cofactor evidence="1">
        <name>FMN</name>
        <dbReference type="ChEBI" id="CHEBI:58210"/>
    </cofactor>
</comment>
<evidence type="ECO:0000256" key="5">
    <source>
        <dbReference type="ARBA" id="ARBA00023002"/>
    </source>
</evidence>
<evidence type="ECO:0000256" key="4">
    <source>
        <dbReference type="ARBA" id="ARBA00022643"/>
    </source>
</evidence>
<sequence>MDFIEIAKKRYSVRSYMEQKVEPEKLEKIIEAAHVAPTAANQQPVHLLVVQSEEGLAKIGEGANIYGAPLAIIVCADHNRAWTRPFDKKQTGDIDAAILTDHMMLQATELGLGSVWVCYFKPDVIKKKFHLPENLEPINILVIGYSDETGADPERHGQSRISVEELVSMETL</sequence>
<reference evidence="7 8" key="1">
    <citation type="submission" date="2018-08" db="EMBL/GenBank/DDBJ databases">
        <title>A genome reference for cultivated species of the human gut microbiota.</title>
        <authorList>
            <person name="Zou Y."/>
            <person name="Xue W."/>
            <person name="Luo G."/>
        </authorList>
    </citation>
    <scope>NUCLEOTIDE SEQUENCE [LARGE SCALE GENOMIC DNA]</scope>
    <source>
        <strain evidence="7 8">OM07-13</strain>
    </source>
</reference>
<keyword evidence="5" id="KW-0560">Oxidoreductase</keyword>
<dbReference type="Proteomes" id="UP000260758">
    <property type="component" value="Unassembled WGS sequence"/>
</dbReference>
<accession>A0A3E4Y800</accession>
<comment type="caution">
    <text evidence="7">The sequence shown here is derived from an EMBL/GenBank/DDBJ whole genome shotgun (WGS) entry which is preliminary data.</text>
</comment>
<dbReference type="GO" id="GO:0016491">
    <property type="term" value="F:oxidoreductase activity"/>
    <property type="evidence" value="ECO:0007669"/>
    <property type="project" value="UniProtKB-KW"/>
</dbReference>
<evidence type="ECO:0000313" key="8">
    <source>
        <dbReference type="Proteomes" id="UP000260758"/>
    </source>
</evidence>
<organism evidence="7 8">
    <name type="scientific">Agathobacter rectalis</name>
    <dbReference type="NCBI Taxonomy" id="39491"/>
    <lineage>
        <taxon>Bacteria</taxon>
        <taxon>Bacillati</taxon>
        <taxon>Bacillota</taxon>
        <taxon>Clostridia</taxon>
        <taxon>Lachnospirales</taxon>
        <taxon>Lachnospiraceae</taxon>
        <taxon>Agathobacter</taxon>
    </lineage>
</organism>
<dbReference type="AlphaFoldDB" id="A0A3E4Y800"/>
<evidence type="ECO:0000256" key="2">
    <source>
        <dbReference type="ARBA" id="ARBA00007118"/>
    </source>
</evidence>
<evidence type="ECO:0000313" key="7">
    <source>
        <dbReference type="EMBL" id="RGM70379.1"/>
    </source>
</evidence>
<comment type="similarity">
    <text evidence="2">Belongs to the nitroreductase family.</text>
</comment>
<dbReference type="PANTHER" id="PTHR43673">
    <property type="entry name" value="NAD(P)H NITROREDUCTASE YDGI-RELATED"/>
    <property type="match status" value="1"/>
</dbReference>
<dbReference type="InterPro" id="IPR000415">
    <property type="entry name" value="Nitroreductase-like"/>
</dbReference>
<feature type="domain" description="Nitroreductase" evidence="6">
    <location>
        <begin position="63"/>
        <end position="145"/>
    </location>
</feature>
<name>A0A3E4Y800_9FIRM</name>
<evidence type="ECO:0000259" key="6">
    <source>
        <dbReference type="Pfam" id="PF00881"/>
    </source>
</evidence>
<dbReference type="Pfam" id="PF00881">
    <property type="entry name" value="Nitroreductase"/>
    <property type="match status" value="2"/>
</dbReference>
<feature type="domain" description="Nitroreductase" evidence="6">
    <location>
        <begin position="8"/>
        <end position="61"/>
    </location>
</feature>
<gene>
    <name evidence="7" type="ORF">DXB99_10725</name>
</gene>